<dbReference type="PANTHER" id="PTHR33420">
    <property type="entry name" value="FIMBRIAL SUBUNIT ELFA-RELATED"/>
    <property type="match status" value="1"/>
</dbReference>
<dbReference type="InterPro" id="IPR008966">
    <property type="entry name" value="Adhesion_dom_sf"/>
</dbReference>
<dbReference type="PATRIC" id="fig|1281200.3.peg.2473"/>
<gene>
    <name evidence="3" type="ORF">G925_02373</name>
</gene>
<feature type="chain" id="PRO_5002398167" evidence="1">
    <location>
        <begin position="26"/>
        <end position="249"/>
    </location>
</feature>
<dbReference type="Proteomes" id="UP000016035">
    <property type="component" value="Unassembled WGS sequence"/>
</dbReference>
<dbReference type="HOGENOM" id="CLU_088965_3_0_6"/>
<protein>
    <submittedName>
        <fullName evidence="3">Fimbrial-like adhesin protein</fullName>
    </submittedName>
</protein>
<proteinExistence type="predicted"/>
<organism evidence="3 4">
    <name type="scientific">Escherichia coli (strain UMEA 3162-1)</name>
    <dbReference type="NCBI Taxonomy" id="1281200"/>
    <lineage>
        <taxon>Bacteria</taxon>
        <taxon>Pseudomonadati</taxon>
        <taxon>Pseudomonadota</taxon>
        <taxon>Gammaproteobacteria</taxon>
        <taxon>Enterobacterales</taxon>
        <taxon>Enterobacteriaceae</taxon>
        <taxon>Escherichia</taxon>
    </lineage>
</organism>
<dbReference type="EMBL" id="AWBU01000019">
    <property type="protein sequence ID" value="EQX27030.1"/>
    <property type="molecule type" value="Genomic_DNA"/>
</dbReference>
<feature type="signal peptide" evidence="1">
    <location>
        <begin position="1"/>
        <end position="25"/>
    </location>
</feature>
<evidence type="ECO:0000313" key="4">
    <source>
        <dbReference type="Proteomes" id="UP000016035"/>
    </source>
</evidence>
<reference evidence="4" key="1">
    <citation type="submission" date="2013-07" db="EMBL/GenBank/DDBJ databases">
        <title>The genome sequence of Escherichia coli UMEA 3162-1.</title>
        <authorList>
            <consortium name="The Broad Institute Genome Sequencing Platform"/>
            <consortium name="The Broad Institute Genome Sequencing Center for Infectious Disease"/>
            <person name="Feldgarden M."/>
            <person name="Frimodt-Moller N."/>
            <person name="Leihof R.F."/>
            <person name="Rasmussen L."/>
            <person name="Young S.K."/>
            <person name="Zeng Q."/>
            <person name="Gargeya S."/>
            <person name="Abouelleil A."/>
            <person name="Alvarado L."/>
            <person name="Berlin A.M."/>
            <person name="Chapman S.B."/>
            <person name="Gainer-Dewar J."/>
            <person name="Goldberg J."/>
            <person name="Gnerre S."/>
            <person name="Griggs A."/>
            <person name="Gujja S."/>
            <person name="Hansen M."/>
            <person name="Howarth C."/>
            <person name="Imamovic A."/>
            <person name="Larimer J."/>
            <person name="McCowan C."/>
            <person name="Murphy C."/>
            <person name="Pearson M."/>
            <person name="Poon T."/>
            <person name="Priest M."/>
            <person name="Roberts A."/>
            <person name="Saif S."/>
            <person name="Shea T."/>
            <person name="Sykes S."/>
            <person name="Wortman J."/>
            <person name="Nusbaum C."/>
            <person name="Birren B."/>
        </authorList>
    </citation>
    <scope>NUCLEOTIDE SEQUENCE [LARGE SCALE GENOMIC DNA]</scope>
    <source>
        <strain evidence="4">UMEA 3162-1</strain>
    </source>
</reference>
<dbReference type="AlphaFoldDB" id="A0A0E2L346"/>
<dbReference type="Gene3D" id="2.60.40.1090">
    <property type="entry name" value="Fimbrial-type adhesion domain"/>
    <property type="match status" value="1"/>
</dbReference>
<dbReference type="PANTHER" id="PTHR33420:SF26">
    <property type="entry name" value="FIMBRIAL SUBUNIT"/>
    <property type="match status" value="1"/>
</dbReference>
<sequence>MSKFAKTAIAAAMVMGAVVSSSAFAAGNNGTARFYGTIEDSPCSIVPDDHKLEVDMGDIGAAKLTGGGTTTPKDFQIRLQDCVFTTETNMETTFTGTNYAGPANTDNYALFNVDSGVAMNHVSLVIGDTHGKGYKVGEKIVQPIVMDTSTSKGKDKQTLNFKAWLVGETDAPDLGQFETLTTFQITYLCCGVIQHATDLRLFHKRICVCLITQIFGCGESPAILRWQSLVDQSMHGLMIQFNLTPVSLS</sequence>
<feature type="domain" description="Fimbrial-type adhesion" evidence="2">
    <location>
        <begin position="34"/>
        <end position="187"/>
    </location>
</feature>
<evidence type="ECO:0000256" key="1">
    <source>
        <dbReference type="SAM" id="SignalP"/>
    </source>
</evidence>
<dbReference type="Pfam" id="PF00419">
    <property type="entry name" value="Fimbrial"/>
    <property type="match status" value="1"/>
</dbReference>
<dbReference type="SUPFAM" id="SSF49401">
    <property type="entry name" value="Bacterial adhesins"/>
    <property type="match status" value="1"/>
</dbReference>
<dbReference type="InterPro" id="IPR036937">
    <property type="entry name" value="Adhesion_dom_fimbrial_sf"/>
</dbReference>
<name>A0A0E2L346_ECOU3</name>
<dbReference type="GO" id="GO:0009289">
    <property type="term" value="C:pilus"/>
    <property type="evidence" value="ECO:0007669"/>
    <property type="project" value="InterPro"/>
</dbReference>
<evidence type="ECO:0000259" key="2">
    <source>
        <dbReference type="Pfam" id="PF00419"/>
    </source>
</evidence>
<dbReference type="InterPro" id="IPR000259">
    <property type="entry name" value="Adhesion_dom_fimbrial"/>
</dbReference>
<dbReference type="InterPro" id="IPR050263">
    <property type="entry name" value="Bact_Fimbrial_Adh_Pro"/>
</dbReference>
<dbReference type="GO" id="GO:0043709">
    <property type="term" value="P:cell adhesion involved in single-species biofilm formation"/>
    <property type="evidence" value="ECO:0007669"/>
    <property type="project" value="TreeGrafter"/>
</dbReference>
<accession>A0A0E2L346</accession>
<comment type="caution">
    <text evidence="3">The sequence shown here is derived from an EMBL/GenBank/DDBJ whole genome shotgun (WGS) entry which is preliminary data.</text>
</comment>
<evidence type="ECO:0000313" key="3">
    <source>
        <dbReference type="EMBL" id="EQX27030.1"/>
    </source>
</evidence>
<keyword evidence="1" id="KW-0732">Signal</keyword>